<dbReference type="PANTHER" id="PTHR31439:SF7">
    <property type="entry name" value="EXPRESSED PROTEIN"/>
    <property type="match status" value="1"/>
</dbReference>
<dbReference type="AlphaFoldDB" id="A0AAD2ADT1"/>
<keyword evidence="2" id="KW-1185">Reference proteome</keyword>
<evidence type="ECO:0000313" key="1">
    <source>
        <dbReference type="EMBL" id="CAI9786287.1"/>
    </source>
</evidence>
<evidence type="ECO:0000313" key="2">
    <source>
        <dbReference type="Proteomes" id="UP000834106"/>
    </source>
</evidence>
<gene>
    <name evidence="1" type="ORF">FPE_LOCUS33717</name>
</gene>
<reference evidence="1" key="1">
    <citation type="submission" date="2023-05" db="EMBL/GenBank/DDBJ databases">
        <authorList>
            <person name="Huff M."/>
        </authorList>
    </citation>
    <scope>NUCLEOTIDE SEQUENCE</scope>
</reference>
<name>A0AAD2ADT1_9LAMI</name>
<dbReference type="PANTHER" id="PTHR31439">
    <property type="entry name" value="EXPRESSED PROTEIN"/>
    <property type="match status" value="1"/>
</dbReference>
<organism evidence="1 2">
    <name type="scientific">Fraxinus pennsylvanica</name>
    <dbReference type="NCBI Taxonomy" id="56036"/>
    <lineage>
        <taxon>Eukaryota</taxon>
        <taxon>Viridiplantae</taxon>
        <taxon>Streptophyta</taxon>
        <taxon>Embryophyta</taxon>
        <taxon>Tracheophyta</taxon>
        <taxon>Spermatophyta</taxon>
        <taxon>Magnoliopsida</taxon>
        <taxon>eudicotyledons</taxon>
        <taxon>Gunneridae</taxon>
        <taxon>Pentapetalae</taxon>
        <taxon>asterids</taxon>
        <taxon>lamiids</taxon>
        <taxon>Lamiales</taxon>
        <taxon>Oleaceae</taxon>
        <taxon>Oleeae</taxon>
        <taxon>Fraxinus</taxon>
    </lineage>
</organism>
<dbReference type="Proteomes" id="UP000834106">
    <property type="component" value="Chromosome 22"/>
</dbReference>
<proteinExistence type="predicted"/>
<accession>A0AAD2ADT1</accession>
<dbReference type="EMBL" id="OU503057">
    <property type="protein sequence ID" value="CAI9786287.1"/>
    <property type="molecule type" value="Genomic_DNA"/>
</dbReference>
<sequence>MQKSLKGTYGKSKVPKVKTMTRMASSTKMKNCRWYQDVEGNVATFDAVLCDNATGTEIAAWKASNDCGVQFQKQYTGGGRRSLNLGLIFSGEEYKDGVGWRLSKEMEGSVLKWRIGARAWMTYLPNDINSLLFQV</sequence>
<protein>
    <submittedName>
        <fullName evidence="1">Uncharacterized protein</fullName>
    </submittedName>
</protein>